<dbReference type="EMBL" id="CZDF01000132">
    <property type="protein sequence ID" value="CUR31301.1"/>
    <property type="molecule type" value="Genomic_DNA"/>
</dbReference>
<keyword evidence="2" id="KW-1185">Reference proteome</keyword>
<organism evidence="1 2">
    <name type="scientific">Planktothrix tepida PCC 9214</name>
    <dbReference type="NCBI Taxonomy" id="671072"/>
    <lineage>
        <taxon>Bacteria</taxon>
        <taxon>Bacillati</taxon>
        <taxon>Cyanobacteriota</taxon>
        <taxon>Cyanophyceae</taxon>
        <taxon>Oscillatoriophycideae</taxon>
        <taxon>Oscillatoriales</taxon>
        <taxon>Microcoleaceae</taxon>
        <taxon>Planktothrix</taxon>
    </lineage>
</organism>
<protein>
    <submittedName>
        <fullName evidence="1">Uncharacterized protein</fullName>
    </submittedName>
</protein>
<proteinExistence type="predicted"/>
<dbReference type="STRING" id="671072.PL9214290892"/>
<evidence type="ECO:0000313" key="1">
    <source>
        <dbReference type="EMBL" id="CUR31301.1"/>
    </source>
</evidence>
<accession>A0A1J1LFG5</accession>
<gene>
    <name evidence="1" type="ORF">PL9214290892</name>
</gene>
<dbReference type="AlphaFoldDB" id="A0A1J1LFG5"/>
<dbReference type="RefSeq" id="WP_245824195.1">
    <property type="nucleotide sequence ID" value="NZ_LN889782.1"/>
</dbReference>
<reference evidence="2" key="1">
    <citation type="submission" date="2015-10" db="EMBL/GenBank/DDBJ databases">
        <authorList>
            <person name="Regsiter A."/>
            <person name="william w."/>
        </authorList>
    </citation>
    <scope>NUCLEOTIDE SEQUENCE [LARGE SCALE GENOMIC DNA]</scope>
</reference>
<evidence type="ECO:0000313" key="2">
    <source>
        <dbReference type="Proteomes" id="UP000184315"/>
    </source>
</evidence>
<sequence length="245" mass="27962">MAWIFSLSAECGSDQSNVNQFAQHFEGREWILSNGRQSQCRTDTFQDMEQNWWCRVYPNNISEVGIDSSEIAYVRTDSGIPLFYKPIGVYPNNISEVGIDSSEIAYVRTDSGILLFYKPIGVDPSFRYPMEPNWWSRVDPNNISELGIDSPESAYVMTELGILFYQTLWSAPLFRYALVGVEVDEFRTYSELIEDLPNLSLPGLVLAKELTHGLEILPGFEPFSSSYIWQPYKGEIYNLLMASPD</sequence>
<name>A0A1J1LFG5_9CYAN</name>
<dbReference type="Proteomes" id="UP000184315">
    <property type="component" value="Unassembled WGS sequence"/>
</dbReference>